<dbReference type="HOGENOM" id="CLU_1691607_0_0_2"/>
<dbReference type="EMBL" id="CP003316">
    <property type="protein sequence ID" value="AFA39683.1"/>
    <property type="molecule type" value="Genomic_DNA"/>
</dbReference>
<gene>
    <name evidence="1" type="ordered locus">Pogu_1656</name>
</gene>
<reference evidence="1 2" key="1">
    <citation type="journal article" date="2012" name="Stand. Genomic Sci.">
        <title>Complete genome sequence of Pyrobaculum oguniense.</title>
        <authorList>
            <person name="Bernick D.L."/>
            <person name="Karplus K."/>
            <person name="Lui L.M."/>
            <person name="Coker J.K."/>
            <person name="Murphy J.N."/>
            <person name="Chan P.P."/>
            <person name="Cozen A.E."/>
            <person name="Lowe T.M."/>
        </authorList>
    </citation>
    <scope>NUCLEOTIDE SEQUENCE [LARGE SCALE GENOMIC DNA]</scope>
    <source>
        <strain evidence="1 2">TE7</strain>
    </source>
</reference>
<dbReference type="Proteomes" id="UP000009062">
    <property type="component" value="Chromosome"/>
</dbReference>
<proteinExistence type="predicted"/>
<evidence type="ECO:0000313" key="1">
    <source>
        <dbReference type="EMBL" id="AFA39683.1"/>
    </source>
</evidence>
<protein>
    <submittedName>
        <fullName evidence="1">Uncharacterized protein</fullName>
    </submittedName>
</protein>
<sequence>MFGVRFFTRLVCPTERALGVCSGHEDIRPYKTHSGYCRQFKFYMTRNAEETALQSLRCLSRSSPLAGVGTTYTRLDLSSQFNGALRGRLHDVLIGVAALVEFALSDLGTTLSIYSLPFVVRLGPLPTRFWCLCQTRRRHAPRQTRRNPKPQSHQP</sequence>
<keyword evidence="2" id="KW-1185">Reference proteome</keyword>
<dbReference type="KEGG" id="pog:Pogu_1656"/>
<accession>H6QAQ7</accession>
<dbReference type="AlphaFoldDB" id="H6QAQ7"/>
<name>H6QAQ7_PYROT</name>
<organism evidence="1 2">
    <name type="scientific">Pyrobaculum oguniense (strain DSM 13380 / JCM 10595 / TE7)</name>
    <dbReference type="NCBI Taxonomy" id="698757"/>
    <lineage>
        <taxon>Archaea</taxon>
        <taxon>Thermoproteota</taxon>
        <taxon>Thermoprotei</taxon>
        <taxon>Thermoproteales</taxon>
        <taxon>Thermoproteaceae</taxon>
        <taxon>Pyrobaculum</taxon>
    </lineage>
</organism>
<evidence type="ECO:0000313" key="2">
    <source>
        <dbReference type="Proteomes" id="UP000009062"/>
    </source>
</evidence>